<dbReference type="HOGENOM" id="CLU_1055517_0_0_1"/>
<gene>
    <name evidence="1" type="ORF">THAPSDRAFT_10345</name>
</gene>
<protein>
    <submittedName>
        <fullName evidence="1">Uncharacterized protein</fullName>
    </submittedName>
</protein>
<proteinExistence type="predicted"/>
<dbReference type="InParanoid" id="B8LCD6"/>
<reference evidence="1 2" key="2">
    <citation type="journal article" date="2008" name="Nature">
        <title>The Phaeodactylum genome reveals the evolutionary history of diatom genomes.</title>
        <authorList>
            <person name="Bowler C."/>
            <person name="Allen A.E."/>
            <person name="Badger J.H."/>
            <person name="Grimwood J."/>
            <person name="Jabbari K."/>
            <person name="Kuo A."/>
            <person name="Maheswari U."/>
            <person name="Martens C."/>
            <person name="Maumus F."/>
            <person name="Otillar R.P."/>
            <person name="Rayko E."/>
            <person name="Salamov A."/>
            <person name="Vandepoele K."/>
            <person name="Beszteri B."/>
            <person name="Gruber A."/>
            <person name="Heijde M."/>
            <person name="Katinka M."/>
            <person name="Mock T."/>
            <person name="Valentin K."/>
            <person name="Verret F."/>
            <person name="Berges J.A."/>
            <person name="Brownlee C."/>
            <person name="Cadoret J.P."/>
            <person name="Chiovitti A."/>
            <person name="Choi C.J."/>
            <person name="Coesel S."/>
            <person name="De Martino A."/>
            <person name="Detter J.C."/>
            <person name="Durkin C."/>
            <person name="Falciatore A."/>
            <person name="Fournet J."/>
            <person name="Haruta M."/>
            <person name="Huysman M.J."/>
            <person name="Jenkins B.D."/>
            <person name="Jiroutova K."/>
            <person name="Jorgensen R.E."/>
            <person name="Joubert Y."/>
            <person name="Kaplan A."/>
            <person name="Kroger N."/>
            <person name="Kroth P.G."/>
            <person name="La Roche J."/>
            <person name="Lindquist E."/>
            <person name="Lommer M."/>
            <person name="Martin-Jezequel V."/>
            <person name="Lopez P.J."/>
            <person name="Lucas S."/>
            <person name="Mangogna M."/>
            <person name="McGinnis K."/>
            <person name="Medlin L.K."/>
            <person name="Montsant A."/>
            <person name="Oudot-Le Secq M.P."/>
            <person name="Napoli C."/>
            <person name="Obornik M."/>
            <person name="Parker M.S."/>
            <person name="Petit J.L."/>
            <person name="Porcel B.M."/>
            <person name="Poulsen N."/>
            <person name="Robison M."/>
            <person name="Rychlewski L."/>
            <person name="Rynearson T.A."/>
            <person name="Schmutz J."/>
            <person name="Shapiro H."/>
            <person name="Siaut M."/>
            <person name="Stanley M."/>
            <person name="Sussman M.R."/>
            <person name="Taylor A.R."/>
            <person name="Vardi A."/>
            <person name="von Dassow P."/>
            <person name="Vyverman W."/>
            <person name="Willis A."/>
            <person name="Wyrwicz L.S."/>
            <person name="Rokhsar D.S."/>
            <person name="Weissenbach J."/>
            <person name="Armbrust E.V."/>
            <person name="Green B.R."/>
            <person name="Van de Peer Y."/>
            <person name="Grigoriev I.V."/>
        </authorList>
    </citation>
    <scope>NUCLEOTIDE SEQUENCE [LARGE SCALE GENOMIC DNA]</scope>
    <source>
        <strain evidence="1 2">CCMP1335</strain>
    </source>
</reference>
<evidence type="ECO:0000313" key="1">
    <source>
        <dbReference type="EMBL" id="EED86967.1"/>
    </source>
</evidence>
<dbReference type="PaxDb" id="35128-Thaps10345"/>
<dbReference type="RefSeq" id="XP_002296766.1">
    <property type="nucleotide sequence ID" value="XM_002296730.1"/>
</dbReference>
<dbReference type="KEGG" id="tps:THAPSDRAFT_10345"/>
<organism evidence="1 2">
    <name type="scientific">Thalassiosira pseudonana</name>
    <name type="common">Marine diatom</name>
    <name type="synonym">Cyclotella nana</name>
    <dbReference type="NCBI Taxonomy" id="35128"/>
    <lineage>
        <taxon>Eukaryota</taxon>
        <taxon>Sar</taxon>
        <taxon>Stramenopiles</taxon>
        <taxon>Ochrophyta</taxon>
        <taxon>Bacillariophyta</taxon>
        <taxon>Coscinodiscophyceae</taxon>
        <taxon>Thalassiosirophycidae</taxon>
        <taxon>Thalassiosirales</taxon>
        <taxon>Thalassiosiraceae</taxon>
        <taxon>Thalassiosira</taxon>
    </lineage>
</organism>
<accession>B8LCD6</accession>
<dbReference type="EMBL" id="DS999417">
    <property type="protein sequence ID" value="EED86967.1"/>
    <property type="molecule type" value="Genomic_DNA"/>
</dbReference>
<sequence length="264" mass="30039">MQLKQASIVVATFVSVSESKSLRGRHLLSTNENQKDTRAHVATSAAKTAYRVFGDNSAQLEDEDRADFFIVWDDDEDAIDLENSEVGFPGVDTPYEELVEEGWIDGWLDDWDEDFSEGDDWDEDLSEGDTPYEELWDEEEKGENIVRITKCGHNVNSNNVYNMSSFNNTVKIHNDCDEDEPVTSHNSNNVVYIGSHNNQVTISNTGGSNVIAMCDNHCGLICVVEERINDNQRRYLSDERRKIFLELFEKPNASPSLIWYQVPL</sequence>
<dbReference type="AlphaFoldDB" id="B8LCD6"/>
<reference evidence="1 2" key="1">
    <citation type="journal article" date="2004" name="Science">
        <title>The genome of the diatom Thalassiosira pseudonana: ecology, evolution, and metabolism.</title>
        <authorList>
            <person name="Armbrust E.V."/>
            <person name="Berges J.A."/>
            <person name="Bowler C."/>
            <person name="Green B.R."/>
            <person name="Martinez D."/>
            <person name="Putnam N.H."/>
            <person name="Zhou S."/>
            <person name="Allen A.E."/>
            <person name="Apt K.E."/>
            <person name="Bechner M."/>
            <person name="Brzezinski M.A."/>
            <person name="Chaal B.K."/>
            <person name="Chiovitti A."/>
            <person name="Davis A.K."/>
            <person name="Demarest M.S."/>
            <person name="Detter J.C."/>
            <person name="Glavina T."/>
            <person name="Goodstein D."/>
            <person name="Hadi M.Z."/>
            <person name="Hellsten U."/>
            <person name="Hildebrand M."/>
            <person name="Jenkins B.D."/>
            <person name="Jurka J."/>
            <person name="Kapitonov V.V."/>
            <person name="Kroger N."/>
            <person name="Lau W.W."/>
            <person name="Lane T.W."/>
            <person name="Larimer F.W."/>
            <person name="Lippmeier J.C."/>
            <person name="Lucas S."/>
            <person name="Medina M."/>
            <person name="Montsant A."/>
            <person name="Obornik M."/>
            <person name="Parker M.S."/>
            <person name="Palenik B."/>
            <person name="Pazour G.J."/>
            <person name="Richardson P.M."/>
            <person name="Rynearson T.A."/>
            <person name="Saito M.A."/>
            <person name="Schwartz D.C."/>
            <person name="Thamatrakoln K."/>
            <person name="Valentin K."/>
            <person name="Vardi A."/>
            <person name="Wilkerson F.P."/>
            <person name="Rokhsar D.S."/>
        </authorList>
    </citation>
    <scope>NUCLEOTIDE SEQUENCE [LARGE SCALE GENOMIC DNA]</scope>
    <source>
        <strain evidence="1 2">CCMP1335</strain>
    </source>
</reference>
<evidence type="ECO:0000313" key="2">
    <source>
        <dbReference type="Proteomes" id="UP000001449"/>
    </source>
</evidence>
<keyword evidence="2" id="KW-1185">Reference proteome</keyword>
<dbReference type="GeneID" id="7449968"/>
<dbReference type="Proteomes" id="UP000001449">
    <property type="component" value="Chromosome 16"/>
</dbReference>
<name>B8LCD6_THAPS</name>